<feature type="signal peptide" evidence="4">
    <location>
        <begin position="1"/>
        <end position="23"/>
    </location>
</feature>
<comment type="subcellular location">
    <subcellularLocation>
        <location evidence="1">Cell envelope</location>
    </subcellularLocation>
</comment>
<dbReference type="SUPFAM" id="SSF53822">
    <property type="entry name" value="Periplasmic binding protein-like I"/>
    <property type="match status" value="1"/>
</dbReference>
<feature type="chain" id="PRO_5046192627" evidence="4">
    <location>
        <begin position="24"/>
        <end position="396"/>
    </location>
</feature>
<evidence type="ECO:0000259" key="5">
    <source>
        <dbReference type="Pfam" id="PF13407"/>
    </source>
</evidence>
<comment type="caution">
    <text evidence="6">The sequence shown here is derived from an EMBL/GenBank/DDBJ whole genome shotgun (WGS) entry which is preliminary data.</text>
</comment>
<evidence type="ECO:0000256" key="1">
    <source>
        <dbReference type="ARBA" id="ARBA00004196"/>
    </source>
</evidence>
<dbReference type="PANTHER" id="PTHR46847">
    <property type="entry name" value="D-ALLOSE-BINDING PERIPLASMIC PROTEIN-RELATED"/>
    <property type="match status" value="1"/>
</dbReference>
<accession>A0ABT4AP97</accession>
<dbReference type="EMBL" id="JAPNKA010000001">
    <property type="protein sequence ID" value="MCY1083503.1"/>
    <property type="molecule type" value="Genomic_DNA"/>
</dbReference>
<keyword evidence="3 4" id="KW-0732">Signal</keyword>
<dbReference type="CDD" id="cd06324">
    <property type="entry name" value="PBP1_ABC_sugar_binding-like"/>
    <property type="match status" value="1"/>
</dbReference>
<evidence type="ECO:0000313" key="7">
    <source>
        <dbReference type="Proteomes" id="UP001207654"/>
    </source>
</evidence>
<feature type="domain" description="Periplasmic binding protein" evidence="5">
    <location>
        <begin position="43"/>
        <end position="305"/>
    </location>
</feature>
<organism evidence="6 7">
    <name type="scientific">Archangium lansingense</name>
    <dbReference type="NCBI Taxonomy" id="2995310"/>
    <lineage>
        <taxon>Bacteria</taxon>
        <taxon>Pseudomonadati</taxon>
        <taxon>Myxococcota</taxon>
        <taxon>Myxococcia</taxon>
        <taxon>Myxococcales</taxon>
        <taxon>Cystobacterineae</taxon>
        <taxon>Archangiaceae</taxon>
        <taxon>Archangium</taxon>
    </lineage>
</organism>
<dbReference type="InterPro" id="IPR028082">
    <property type="entry name" value="Peripla_BP_I"/>
</dbReference>
<keyword evidence="7" id="KW-1185">Reference proteome</keyword>
<proteinExistence type="inferred from homology"/>
<reference evidence="6 7" key="1">
    <citation type="submission" date="2022-11" db="EMBL/GenBank/DDBJ databases">
        <title>Minimal conservation of predation-associated metabolite biosynthetic gene clusters underscores biosynthetic potential of Myxococcota including descriptions for ten novel species: Archangium lansinium sp. nov., Myxococcus landrumus sp. nov., Nannocystis bai.</title>
        <authorList>
            <person name="Ahearne A."/>
            <person name="Stevens C."/>
            <person name="Phillips K."/>
        </authorList>
    </citation>
    <scope>NUCLEOTIDE SEQUENCE [LARGE SCALE GENOMIC DNA]</scope>
    <source>
        <strain evidence="6 7">MIWBW</strain>
    </source>
</reference>
<evidence type="ECO:0000313" key="6">
    <source>
        <dbReference type="EMBL" id="MCY1083503.1"/>
    </source>
</evidence>
<gene>
    <name evidence="6" type="ORF">OV287_54605</name>
</gene>
<dbReference type="Gene3D" id="3.40.50.2300">
    <property type="match status" value="2"/>
</dbReference>
<name>A0ABT4AP97_9BACT</name>
<dbReference type="Pfam" id="PF13407">
    <property type="entry name" value="Peripla_BP_4"/>
    <property type="match status" value="1"/>
</dbReference>
<evidence type="ECO:0000256" key="4">
    <source>
        <dbReference type="SAM" id="SignalP"/>
    </source>
</evidence>
<comment type="similarity">
    <text evidence="2">Belongs to the bacterial solute-binding protein 2 family.</text>
</comment>
<sequence>MSVVWRFVVLVLSLMLLAPDAVARGTPADRPMRVVFLDSLVPGNPWRQNVLAAMRAAARDLGIDFIHQPVGHWPGDILERAREVMTGPGKPDYVLLSIHRGVGPRLLEIAEEKRVPVFVINAGLLPADVVRFGGPRGHFPHWLGQMLPDEKHAGQVLARLLLEAATRGRPPGAPVGLVALQGQFGDGSSLGRTAGLRQAVVGWDGAVLLQEVSASWREDVALSKMRLLLRRYPELRVIWSANDSMALAALRAVEEVGRHPGQDVLVGGIDWTPRALQAVREGRMVTTLGGHFLEGAWALVLLHDHHHGRDFVSEGLDWRTTQAPVSRDNVEAVLRFLGEGDWESIDFRAFSKVANPSLTHYDFSLRALFAQRHLRFPDHLLDVYGFARPVPSERKP</sequence>
<evidence type="ECO:0000256" key="2">
    <source>
        <dbReference type="ARBA" id="ARBA00007639"/>
    </source>
</evidence>
<evidence type="ECO:0000256" key="3">
    <source>
        <dbReference type="ARBA" id="ARBA00022729"/>
    </source>
</evidence>
<protein>
    <submittedName>
        <fullName evidence="6">ABC transporter substrate-binding protein</fullName>
    </submittedName>
</protein>
<dbReference type="Proteomes" id="UP001207654">
    <property type="component" value="Unassembled WGS sequence"/>
</dbReference>
<dbReference type="PANTHER" id="PTHR46847:SF2">
    <property type="entry name" value="ABC TRANSPORTER SUGAR-BINDING PROTEIN"/>
    <property type="match status" value="1"/>
</dbReference>
<dbReference type="InterPro" id="IPR025997">
    <property type="entry name" value="SBP_2_dom"/>
</dbReference>
<dbReference type="RefSeq" id="WP_267542030.1">
    <property type="nucleotide sequence ID" value="NZ_JAPNKA010000001.1"/>
</dbReference>